<dbReference type="RefSeq" id="WP_189693055.1">
    <property type="nucleotide sequence ID" value="NZ_BNCM01000004.1"/>
</dbReference>
<evidence type="ECO:0008006" key="4">
    <source>
        <dbReference type="Google" id="ProtNLM"/>
    </source>
</evidence>
<accession>A0ABS1JZT9</accession>
<evidence type="ECO:0000256" key="1">
    <source>
        <dbReference type="SAM" id="Phobius"/>
    </source>
</evidence>
<dbReference type="EMBL" id="JAERRC010000012">
    <property type="protein sequence ID" value="MBL0704642.1"/>
    <property type="molecule type" value="Genomic_DNA"/>
</dbReference>
<keyword evidence="1" id="KW-0812">Transmembrane</keyword>
<keyword evidence="3" id="KW-1185">Reference proteome</keyword>
<organism evidence="2 3">
    <name type="scientific">Sinomonas cellulolyticus</name>
    <dbReference type="NCBI Taxonomy" id="2801916"/>
    <lineage>
        <taxon>Bacteria</taxon>
        <taxon>Bacillati</taxon>
        <taxon>Actinomycetota</taxon>
        <taxon>Actinomycetes</taxon>
        <taxon>Micrococcales</taxon>
        <taxon>Micrococcaceae</taxon>
        <taxon>Sinomonas</taxon>
    </lineage>
</organism>
<feature type="transmembrane region" description="Helical" evidence="1">
    <location>
        <begin position="6"/>
        <end position="24"/>
    </location>
</feature>
<sequence length="55" mass="5985">MRDILLALISYGAAFDSALLGLWLAARWPAPGWKQFTAAGSLFMGMNVVMQILIS</sequence>
<evidence type="ECO:0000313" key="2">
    <source>
        <dbReference type="EMBL" id="MBL0704642.1"/>
    </source>
</evidence>
<proteinExistence type="predicted"/>
<keyword evidence="1" id="KW-1133">Transmembrane helix</keyword>
<evidence type="ECO:0000313" key="3">
    <source>
        <dbReference type="Proteomes" id="UP000639051"/>
    </source>
</evidence>
<comment type="caution">
    <text evidence="2">The sequence shown here is derived from an EMBL/GenBank/DDBJ whole genome shotgun (WGS) entry which is preliminary data.</text>
</comment>
<protein>
    <recommendedName>
        <fullName evidence="4">Lysine transporter LysE</fullName>
    </recommendedName>
</protein>
<keyword evidence="1" id="KW-0472">Membrane</keyword>
<reference evidence="2 3" key="1">
    <citation type="submission" date="2021-01" db="EMBL/GenBank/DDBJ databases">
        <title>Genome public.</title>
        <authorList>
            <person name="Liu C."/>
            <person name="Sun Q."/>
        </authorList>
    </citation>
    <scope>NUCLEOTIDE SEQUENCE [LARGE SCALE GENOMIC DNA]</scope>
    <source>
        <strain evidence="2 3">JC656</strain>
    </source>
</reference>
<gene>
    <name evidence="2" type="ORF">JJE72_03870</name>
</gene>
<name>A0ABS1JZT9_9MICC</name>
<dbReference type="Proteomes" id="UP000639051">
    <property type="component" value="Unassembled WGS sequence"/>
</dbReference>